<gene>
    <name evidence="2" type="ORF">B879_00405</name>
</gene>
<dbReference type="EMBL" id="AMGM01000004">
    <property type="protein sequence ID" value="EKB50877.1"/>
    <property type="molecule type" value="Genomic_DNA"/>
</dbReference>
<organism evidence="2 3">
    <name type="scientific">Cecembia lonarensis (strain CCUG 58316 / KCTC 22772 / LW9)</name>
    <dbReference type="NCBI Taxonomy" id="1225176"/>
    <lineage>
        <taxon>Bacteria</taxon>
        <taxon>Pseudomonadati</taxon>
        <taxon>Bacteroidota</taxon>
        <taxon>Cytophagia</taxon>
        <taxon>Cytophagales</taxon>
        <taxon>Cyclobacteriaceae</taxon>
        <taxon>Cecembia</taxon>
    </lineage>
</organism>
<keyword evidence="1" id="KW-1133">Transmembrane helix</keyword>
<feature type="transmembrane region" description="Helical" evidence="1">
    <location>
        <begin position="44"/>
        <end position="64"/>
    </location>
</feature>
<keyword evidence="1" id="KW-0812">Transmembrane</keyword>
<comment type="caution">
    <text evidence="2">The sequence shown here is derived from an EMBL/GenBank/DDBJ whole genome shotgun (WGS) entry which is preliminary data.</text>
</comment>
<dbReference type="RefSeq" id="WP_009183454.1">
    <property type="nucleotide sequence ID" value="NZ_AMGM01000004.1"/>
</dbReference>
<keyword evidence="1" id="KW-0472">Membrane</keyword>
<reference evidence="2 3" key="1">
    <citation type="journal article" date="2012" name="J. Bacteriol.">
        <title>Draft Genome Sequence of Cecembia lonarensis Strain LW9T, Isolated from Lonar Lake, a Haloalkaline Lake in India.</title>
        <authorList>
            <person name="Shivaji S."/>
            <person name="Ara S."/>
            <person name="Singh A."/>
            <person name="Pinnaka A.K."/>
        </authorList>
    </citation>
    <scope>NUCLEOTIDE SEQUENCE [LARGE SCALE GENOMIC DNA]</scope>
    <source>
        <strain evidence="2 3">LW9</strain>
    </source>
</reference>
<dbReference type="Proteomes" id="UP000004478">
    <property type="component" value="Unassembled WGS sequence"/>
</dbReference>
<protein>
    <submittedName>
        <fullName evidence="2">Uncharacterized protein</fullName>
    </submittedName>
</protein>
<feature type="transmembrane region" description="Helical" evidence="1">
    <location>
        <begin position="131"/>
        <end position="153"/>
    </location>
</feature>
<dbReference type="AlphaFoldDB" id="K1LFA7"/>
<dbReference type="OrthoDB" id="839599at2"/>
<evidence type="ECO:0000256" key="1">
    <source>
        <dbReference type="SAM" id="Phobius"/>
    </source>
</evidence>
<accession>K1LFA7</accession>
<sequence>MKNILFCTSVCNKNFEKCFFMYYFDCAGSPKRTLKLQVDMLRNAIKLVFSIGLLGGIVAFMMLINVTFYKEKQNLADEAVEYIIVHDDYMAFSTNETGIFMENESLDNAQFQEIEFSILPKFFISSQLSKVQLIVSHFLFALICLLISTQFHVETNMYEFFHKREDGTVLFESNANAITHYLSIYTGMIFKVLGVSCIFLAIFHIVI</sequence>
<feature type="transmembrane region" description="Helical" evidence="1">
    <location>
        <begin position="182"/>
        <end position="206"/>
    </location>
</feature>
<proteinExistence type="predicted"/>
<keyword evidence="3" id="KW-1185">Reference proteome</keyword>
<evidence type="ECO:0000313" key="2">
    <source>
        <dbReference type="EMBL" id="EKB50877.1"/>
    </source>
</evidence>
<name>K1LFA7_CECL9</name>
<evidence type="ECO:0000313" key="3">
    <source>
        <dbReference type="Proteomes" id="UP000004478"/>
    </source>
</evidence>